<dbReference type="InterPro" id="IPR050166">
    <property type="entry name" value="ABC_transporter_ATP-bind"/>
</dbReference>
<dbReference type="InterPro" id="IPR003593">
    <property type="entry name" value="AAA+_ATPase"/>
</dbReference>
<keyword evidence="8" id="KW-1185">Reference proteome</keyword>
<accession>A0A225MS49</accession>
<organism evidence="7 8">
    <name type="scientific">Candidimonas nitroreducens</name>
    <dbReference type="NCBI Taxonomy" id="683354"/>
    <lineage>
        <taxon>Bacteria</taxon>
        <taxon>Pseudomonadati</taxon>
        <taxon>Pseudomonadota</taxon>
        <taxon>Betaproteobacteria</taxon>
        <taxon>Burkholderiales</taxon>
        <taxon>Alcaligenaceae</taxon>
        <taxon>Candidimonas</taxon>
    </lineage>
</organism>
<feature type="domain" description="ABC transporter" evidence="6">
    <location>
        <begin position="12"/>
        <end position="246"/>
    </location>
</feature>
<evidence type="ECO:0000256" key="2">
    <source>
        <dbReference type="ARBA" id="ARBA00022448"/>
    </source>
</evidence>
<evidence type="ECO:0000256" key="4">
    <source>
        <dbReference type="ARBA" id="ARBA00022741"/>
    </source>
</evidence>
<evidence type="ECO:0000259" key="6">
    <source>
        <dbReference type="PROSITE" id="PS50893"/>
    </source>
</evidence>
<keyword evidence="4" id="KW-0547">Nucleotide-binding</keyword>
<dbReference type="AlphaFoldDB" id="A0A225MS49"/>
<protein>
    <submittedName>
        <fullName evidence="7">Nitrate ABC transporter ATP-binding protein</fullName>
    </submittedName>
</protein>
<dbReference type="OrthoDB" id="9783039at2"/>
<dbReference type="PANTHER" id="PTHR42788:SF13">
    <property type="entry name" value="ALIPHATIC SULFONATES IMPORT ATP-BINDING PROTEIN SSUB"/>
    <property type="match status" value="1"/>
</dbReference>
<gene>
    <name evidence="7" type="ORF">CEY11_07280</name>
</gene>
<dbReference type="Gene3D" id="3.40.50.300">
    <property type="entry name" value="P-loop containing nucleotide triphosphate hydrolases"/>
    <property type="match status" value="1"/>
</dbReference>
<dbReference type="InterPro" id="IPR018632">
    <property type="entry name" value="AAA-associated_dom_C"/>
</dbReference>
<dbReference type="Pfam" id="PF09821">
    <property type="entry name" value="AAA_assoc_C"/>
    <property type="match status" value="1"/>
</dbReference>
<dbReference type="PROSITE" id="PS00211">
    <property type="entry name" value="ABC_TRANSPORTER_1"/>
    <property type="match status" value="1"/>
</dbReference>
<comment type="similarity">
    <text evidence="1">Belongs to the ABC transporter superfamily.</text>
</comment>
<dbReference type="Pfam" id="PF00005">
    <property type="entry name" value="ABC_tran"/>
    <property type="match status" value="1"/>
</dbReference>
<dbReference type="RefSeq" id="WP_088602665.1">
    <property type="nucleotide sequence ID" value="NZ_NJIH01000003.1"/>
</dbReference>
<keyword evidence="3" id="KW-0472">Membrane</keyword>
<dbReference type="EMBL" id="NJIH01000003">
    <property type="protein sequence ID" value="OWT64085.1"/>
    <property type="molecule type" value="Genomic_DNA"/>
</dbReference>
<evidence type="ECO:0000256" key="5">
    <source>
        <dbReference type="ARBA" id="ARBA00022840"/>
    </source>
</evidence>
<dbReference type="SUPFAM" id="SSF52540">
    <property type="entry name" value="P-loop containing nucleoside triphosphate hydrolases"/>
    <property type="match status" value="1"/>
</dbReference>
<name>A0A225MS49_9BURK</name>
<keyword evidence="5 7" id="KW-0067">ATP-binding</keyword>
<evidence type="ECO:0000313" key="7">
    <source>
        <dbReference type="EMBL" id="OWT64085.1"/>
    </source>
</evidence>
<dbReference type="GO" id="GO:0016887">
    <property type="term" value="F:ATP hydrolysis activity"/>
    <property type="evidence" value="ECO:0007669"/>
    <property type="project" value="InterPro"/>
</dbReference>
<dbReference type="InterPro" id="IPR003439">
    <property type="entry name" value="ABC_transporter-like_ATP-bd"/>
</dbReference>
<proteinExistence type="inferred from homology"/>
<dbReference type="PANTHER" id="PTHR42788">
    <property type="entry name" value="TAURINE IMPORT ATP-BINDING PROTEIN-RELATED"/>
    <property type="match status" value="1"/>
</dbReference>
<keyword evidence="3" id="KW-1003">Cell membrane</keyword>
<keyword evidence="2" id="KW-0813">Transport</keyword>
<dbReference type="InterPro" id="IPR027417">
    <property type="entry name" value="P-loop_NTPase"/>
</dbReference>
<reference evidence="8" key="1">
    <citation type="submission" date="2017-06" db="EMBL/GenBank/DDBJ databases">
        <title>Herbaspirillum phytohormonus sp. nov., isolated from the root nodule of Robinia pseudoacacia in lead-zinc mine.</title>
        <authorList>
            <person name="Fan M."/>
            <person name="Lin Y."/>
        </authorList>
    </citation>
    <scope>NUCLEOTIDE SEQUENCE [LARGE SCALE GENOMIC DNA]</scope>
    <source>
        <strain evidence="8">SC-089</strain>
    </source>
</reference>
<dbReference type="SMART" id="SM00382">
    <property type="entry name" value="AAA"/>
    <property type="match status" value="1"/>
</dbReference>
<dbReference type="Proteomes" id="UP000214603">
    <property type="component" value="Unassembled WGS sequence"/>
</dbReference>
<evidence type="ECO:0000256" key="3">
    <source>
        <dbReference type="ARBA" id="ARBA00022475"/>
    </source>
</evidence>
<sequence>MPDHTANPNEILRVQNVRRGFSKPQDELLVLDDVNLSLGRKEIVGLLGRSGSGKSTLLRIIAGLIRPSGGSVVYRGAELDGPADGVAMVFQTFALFPWLTVLQNVEAGLEALGVPAQERRQRALAAIDLIGLDGFENAYPRELSGGMRQRVGFARALVVDPTVLLMDEPFSALDVLTAETLRTDLLDLWNERRLKIESVLIVTHNIEEAVFMCDRILVLSSNPGRVIAEIKVPFPHPRNRLDPAFRRLVDDIYARMTARSGAGGIRKELELGTWLPQVSTNLMAGLMETLAMAPYNGRADLPEIARTQHLEVDDLFPVAEMLQHLGFADVREGDIILTPAGKAFADGGTQERKQMFAERLLRSVPMAARIRAVLNERPGHRAPRVRFEQELEDFLSDSAAEETLESVINWGRYAEIFSYDDQAETFSLEDVES</sequence>
<dbReference type="CDD" id="cd03293">
    <property type="entry name" value="ABC_NrtD_SsuB_transporters"/>
    <property type="match status" value="1"/>
</dbReference>
<dbReference type="InterPro" id="IPR017871">
    <property type="entry name" value="ABC_transporter-like_CS"/>
</dbReference>
<dbReference type="GO" id="GO:0005524">
    <property type="term" value="F:ATP binding"/>
    <property type="evidence" value="ECO:0007669"/>
    <property type="project" value="UniProtKB-KW"/>
</dbReference>
<evidence type="ECO:0000256" key="1">
    <source>
        <dbReference type="ARBA" id="ARBA00005417"/>
    </source>
</evidence>
<dbReference type="PROSITE" id="PS50893">
    <property type="entry name" value="ABC_TRANSPORTER_2"/>
    <property type="match status" value="1"/>
</dbReference>
<comment type="caution">
    <text evidence="7">The sequence shown here is derived from an EMBL/GenBank/DDBJ whole genome shotgun (WGS) entry which is preliminary data.</text>
</comment>
<evidence type="ECO:0000313" key="8">
    <source>
        <dbReference type="Proteomes" id="UP000214603"/>
    </source>
</evidence>